<dbReference type="EC" id="2.7.11.1" evidence="1"/>
<dbReference type="GO" id="GO:0004674">
    <property type="term" value="F:protein serine/threonine kinase activity"/>
    <property type="evidence" value="ECO:0007669"/>
    <property type="project" value="UniProtKB-KW"/>
</dbReference>
<evidence type="ECO:0000256" key="1">
    <source>
        <dbReference type="ARBA" id="ARBA00012513"/>
    </source>
</evidence>
<dbReference type="SUPFAM" id="SSF56112">
    <property type="entry name" value="Protein kinase-like (PK-like)"/>
    <property type="match status" value="1"/>
</dbReference>
<dbReference type="GO" id="GO:0005524">
    <property type="term" value="F:ATP binding"/>
    <property type="evidence" value="ECO:0007669"/>
    <property type="project" value="UniProtKB-KW"/>
</dbReference>
<comment type="caution">
    <text evidence="10">The sequence shown here is derived from an EMBL/GenBank/DDBJ whole genome shotgun (WGS) entry which is preliminary data.</text>
</comment>
<keyword evidence="4" id="KW-0547">Nucleotide-binding</keyword>
<proteinExistence type="predicted"/>
<protein>
    <recommendedName>
        <fullName evidence="1">non-specific serine/threonine protein kinase</fullName>
        <ecNumber evidence="1">2.7.11.1</ecNumber>
    </recommendedName>
</protein>
<evidence type="ECO:0000256" key="8">
    <source>
        <dbReference type="ARBA" id="ARBA00048679"/>
    </source>
</evidence>
<dbReference type="GO" id="GO:0007165">
    <property type="term" value="P:signal transduction"/>
    <property type="evidence" value="ECO:0007669"/>
    <property type="project" value="TreeGrafter"/>
</dbReference>
<dbReference type="Gene3D" id="1.10.510.10">
    <property type="entry name" value="Transferase(Phosphotransferase) domain 1"/>
    <property type="match status" value="1"/>
</dbReference>
<dbReference type="AlphaFoldDB" id="A0A2N1J0A1"/>
<dbReference type="PANTHER" id="PTHR43895">
    <property type="entry name" value="CALCIUM/CALMODULIN-DEPENDENT PROTEIN KINASE KINASE-RELATED"/>
    <property type="match status" value="1"/>
</dbReference>
<evidence type="ECO:0000259" key="9">
    <source>
        <dbReference type="PROSITE" id="PS50011"/>
    </source>
</evidence>
<evidence type="ECO:0000256" key="5">
    <source>
        <dbReference type="ARBA" id="ARBA00022777"/>
    </source>
</evidence>
<dbReference type="Pfam" id="PF00069">
    <property type="entry name" value="Pkinase"/>
    <property type="match status" value="1"/>
</dbReference>
<feature type="domain" description="Protein kinase" evidence="9">
    <location>
        <begin position="30"/>
        <end position="288"/>
    </location>
</feature>
<dbReference type="Gene3D" id="3.30.200.20">
    <property type="entry name" value="Phosphorylase Kinase, domain 1"/>
    <property type="match status" value="1"/>
</dbReference>
<keyword evidence="5" id="KW-0418">Kinase</keyword>
<dbReference type="CDD" id="cd14014">
    <property type="entry name" value="STKc_PknB_like"/>
    <property type="match status" value="1"/>
</dbReference>
<dbReference type="InterPro" id="IPR011009">
    <property type="entry name" value="Kinase-like_dom_sf"/>
</dbReference>
<dbReference type="InterPro" id="IPR000719">
    <property type="entry name" value="Prot_kinase_dom"/>
</dbReference>
<dbReference type="OrthoDB" id="9801841at2"/>
<evidence type="ECO:0000256" key="4">
    <source>
        <dbReference type="ARBA" id="ARBA00022741"/>
    </source>
</evidence>
<sequence length="288" mass="33590">MNKLLKQIKDGSLKNQNSTEEIKKVFNKRYIIKEKLAKGGLCEVYKVEDIYDLHFNTNSNLVIKIPNKQTMKNKDIATLLFSEYTFLRELTHPNIVRVFDFGIDKKTKIPYLVLEHLKGKLLSQVTIYDMQKSFKRRIFKTLINTIEYIHSKDIIHADINPSNIIVDEKTEKITVIDFGISTSLNNSTIHLDYNKVKAFNPDYSAPEVLEGKTPSKTSDIFSLASVLYEIYTSSLPKIKNNKVTLDNFDKLPFFLKNWFNKNLSTDLSNRTLKYCNNYNKIVKFLYFK</sequence>
<accession>A0A2N1J0A1</accession>
<dbReference type="PANTHER" id="PTHR43895:SF32">
    <property type="entry name" value="SERINE_THREONINE-PROTEIN KINASE CHK1"/>
    <property type="match status" value="1"/>
</dbReference>
<evidence type="ECO:0000256" key="7">
    <source>
        <dbReference type="ARBA" id="ARBA00047899"/>
    </source>
</evidence>
<comment type="catalytic activity">
    <reaction evidence="8">
        <text>L-seryl-[protein] + ATP = O-phospho-L-seryl-[protein] + ADP + H(+)</text>
        <dbReference type="Rhea" id="RHEA:17989"/>
        <dbReference type="Rhea" id="RHEA-COMP:9863"/>
        <dbReference type="Rhea" id="RHEA-COMP:11604"/>
        <dbReference type="ChEBI" id="CHEBI:15378"/>
        <dbReference type="ChEBI" id="CHEBI:29999"/>
        <dbReference type="ChEBI" id="CHEBI:30616"/>
        <dbReference type="ChEBI" id="CHEBI:83421"/>
        <dbReference type="ChEBI" id="CHEBI:456216"/>
        <dbReference type="EC" id="2.7.11.1"/>
    </reaction>
</comment>
<name>A0A2N1J0A1_9BACT</name>
<keyword evidence="6" id="KW-0067">ATP-binding</keyword>
<evidence type="ECO:0000256" key="3">
    <source>
        <dbReference type="ARBA" id="ARBA00022679"/>
    </source>
</evidence>
<evidence type="ECO:0000256" key="2">
    <source>
        <dbReference type="ARBA" id="ARBA00022527"/>
    </source>
</evidence>
<evidence type="ECO:0000313" key="10">
    <source>
        <dbReference type="EMBL" id="PKI79985.1"/>
    </source>
</evidence>
<reference evidence="10 11" key="1">
    <citation type="submission" date="2017-09" db="EMBL/GenBank/DDBJ databases">
        <title>Genomics of the genus Arcobacter.</title>
        <authorList>
            <person name="Perez-Cataluna A."/>
            <person name="Figueras M.J."/>
            <person name="Salas-Masso N."/>
        </authorList>
    </citation>
    <scope>NUCLEOTIDE SEQUENCE [LARGE SCALE GENOMIC DNA]</scope>
    <source>
        <strain evidence="10 11">DSM 18005</strain>
    </source>
</reference>
<evidence type="ECO:0000256" key="6">
    <source>
        <dbReference type="ARBA" id="ARBA00022840"/>
    </source>
</evidence>
<comment type="catalytic activity">
    <reaction evidence="7">
        <text>L-threonyl-[protein] + ATP = O-phospho-L-threonyl-[protein] + ADP + H(+)</text>
        <dbReference type="Rhea" id="RHEA:46608"/>
        <dbReference type="Rhea" id="RHEA-COMP:11060"/>
        <dbReference type="Rhea" id="RHEA-COMP:11605"/>
        <dbReference type="ChEBI" id="CHEBI:15378"/>
        <dbReference type="ChEBI" id="CHEBI:30013"/>
        <dbReference type="ChEBI" id="CHEBI:30616"/>
        <dbReference type="ChEBI" id="CHEBI:61977"/>
        <dbReference type="ChEBI" id="CHEBI:456216"/>
        <dbReference type="EC" id="2.7.11.1"/>
    </reaction>
</comment>
<gene>
    <name evidence="10" type="ORF">CP960_11605</name>
</gene>
<dbReference type="Proteomes" id="UP000233248">
    <property type="component" value="Unassembled WGS sequence"/>
</dbReference>
<organism evidence="10 11">
    <name type="scientific">Malaciobacter halophilus</name>
    <dbReference type="NCBI Taxonomy" id="197482"/>
    <lineage>
        <taxon>Bacteria</taxon>
        <taxon>Pseudomonadati</taxon>
        <taxon>Campylobacterota</taxon>
        <taxon>Epsilonproteobacteria</taxon>
        <taxon>Campylobacterales</taxon>
        <taxon>Arcobacteraceae</taxon>
        <taxon>Malaciobacter</taxon>
    </lineage>
</organism>
<dbReference type="KEGG" id="ahs:AHALO_1413"/>
<keyword evidence="11" id="KW-1185">Reference proteome</keyword>
<evidence type="ECO:0000313" key="11">
    <source>
        <dbReference type="Proteomes" id="UP000233248"/>
    </source>
</evidence>
<keyword evidence="3" id="KW-0808">Transferase</keyword>
<keyword evidence="2" id="KW-0723">Serine/threonine-protein kinase</keyword>
<dbReference type="PROSITE" id="PS50011">
    <property type="entry name" value="PROTEIN_KINASE_DOM"/>
    <property type="match status" value="1"/>
</dbReference>
<dbReference type="EMBL" id="NXIF01000047">
    <property type="protein sequence ID" value="PKI79985.1"/>
    <property type="molecule type" value="Genomic_DNA"/>
</dbReference>
<dbReference type="RefSeq" id="WP_101185658.1">
    <property type="nucleotide sequence ID" value="NZ_CP031218.1"/>
</dbReference>